<accession>A0A6M8HT27</accession>
<dbReference type="SUPFAM" id="SSF55729">
    <property type="entry name" value="Acyl-CoA N-acyltransferases (Nat)"/>
    <property type="match status" value="1"/>
</dbReference>
<evidence type="ECO:0000313" key="15">
    <source>
        <dbReference type="Proteomes" id="UP000500767"/>
    </source>
</evidence>
<evidence type="ECO:0000256" key="4">
    <source>
        <dbReference type="ARBA" id="ARBA00009667"/>
    </source>
</evidence>
<dbReference type="CDD" id="cd04732">
    <property type="entry name" value="HisA"/>
    <property type="match status" value="1"/>
</dbReference>
<gene>
    <name evidence="9 14" type="primary">hisA</name>
    <name evidence="14" type="ORF">HN018_17065</name>
</gene>
<protein>
    <recommendedName>
        <fullName evidence="9 11">1-(5-phosphoribosyl)-5-[(5-phosphoribosylamino)methylideneamino] imidazole-4-carboxamide isomerase</fullName>
        <ecNumber evidence="9 11">5.3.1.16</ecNumber>
    </recommendedName>
    <alternativeName>
        <fullName evidence="9">Phosphoribosylformimino-5-aminoimidazole carboxamide ribotide isomerase</fullName>
    </alternativeName>
</protein>
<dbReference type="SUPFAM" id="SSF51366">
    <property type="entry name" value="Ribulose-phoshate binding barrel"/>
    <property type="match status" value="1"/>
</dbReference>
<dbReference type="InterPro" id="IPR000182">
    <property type="entry name" value="GNAT_dom"/>
</dbReference>
<evidence type="ECO:0000256" key="1">
    <source>
        <dbReference type="ARBA" id="ARBA00000901"/>
    </source>
</evidence>
<name>A0A6M8HT27_9PROT</name>
<dbReference type="GO" id="GO:0005737">
    <property type="term" value="C:cytoplasm"/>
    <property type="evidence" value="ECO:0007669"/>
    <property type="project" value="UniProtKB-SubCell"/>
</dbReference>
<feature type="domain" description="N-acetyltransferase" evidence="13">
    <location>
        <begin position="15"/>
        <end position="180"/>
    </location>
</feature>
<comment type="similarity">
    <text evidence="4 9 10">Belongs to the HisA/HisF family.</text>
</comment>
<dbReference type="InterPro" id="IPR016181">
    <property type="entry name" value="Acyl_CoA_acyltransferase"/>
</dbReference>
<keyword evidence="15" id="KW-1185">Reference proteome</keyword>
<dbReference type="GO" id="GO:0003949">
    <property type="term" value="F:1-(5-phosphoribosyl)-5-[(5-phosphoribosylamino)methylideneamino]imidazole-4-carboxamide isomerase activity"/>
    <property type="evidence" value="ECO:0007669"/>
    <property type="project" value="UniProtKB-UniRule"/>
</dbReference>
<dbReference type="EMBL" id="CP053708">
    <property type="protein sequence ID" value="QKE91518.1"/>
    <property type="molecule type" value="Genomic_DNA"/>
</dbReference>
<dbReference type="CDD" id="cd04301">
    <property type="entry name" value="NAT_SF"/>
    <property type="match status" value="1"/>
</dbReference>
<dbReference type="UniPathway" id="UPA00031">
    <property type="reaction ID" value="UER00009"/>
</dbReference>
<dbReference type="PANTHER" id="PTHR43090">
    <property type="entry name" value="1-(5-PHOSPHORIBOSYL)-5-[(5-PHOSPHORIBOSYLAMINO)METHYLIDENEAMINO] IMIDAZOLE-4-CARBOXAMIDE ISOMERASE"/>
    <property type="match status" value="1"/>
</dbReference>
<evidence type="ECO:0000256" key="12">
    <source>
        <dbReference type="SAM" id="MobiDB-lite"/>
    </source>
</evidence>
<dbReference type="EC" id="5.3.1.16" evidence="9 11"/>
<dbReference type="Gene3D" id="3.20.20.70">
    <property type="entry name" value="Aldolase class I"/>
    <property type="match status" value="1"/>
</dbReference>
<proteinExistence type="inferred from homology"/>
<evidence type="ECO:0000256" key="10">
    <source>
        <dbReference type="RuleBase" id="RU003657"/>
    </source>
</evidence>
<dbReference type="InterPro" id="IPR044524">
    <property type="entry name" value="Isoase_HisA-like"/>
</dbReference>
<feature type="active site" description="Proton acceptor" evidence="9">
    <location>
        <position position="220"/>
    </location>
</feature>
<dbReference type="AlphaFoldDB" id="A0A6M8HT27"/>
<evidence type="ECO:0000256" key="11">
    <source>
        <dbReference type="RuleBase" id="RU003658"/>
    </source>
</evidence>
<dbReference type="GO" id="GO:0016747">
    <property type="term" value="F:acyltransferase activity, transferring groups other than amino-acyl groups"/>
    <property type="evidence" value="ECO:0007669"/>
    <property type="project" value="InterPro"/>
</dbReference>
<feature type="active site" description="Proton donor" evidence="9">
    <location>
        <position position="341"/>
    </location>
</feature>
<dbReference type="InterPro" id="IPR011060">
    <property type="entry name" value="RibuloseP-bd_barrel"/>
</dbReference>
<reference evidence="14 15" key="1">
    <citation type="journal article" date="2014" name="World J. Microbiol. Biotechnol.">
        <title>Biodiversity and physiological characteristics of Antarctic and Arctic lichens-associated bacteria.</title>
        <authorList>
            <person name="Lee Y.M."/>
            <person name="Kim E.H."/>
            <person name="Lee H.K."/>
            <person name="Hong S.G."/>
        </authorList>
    </citation>
    <scope>NUCLEOTIDE SEQUENCE [LARGE SCALE GENOMIC DNA]</scope>
    <source>
        <strain evidence="14 15">PAMC 26569</strain>
    </source>
</reference>
<dbReference type="PANTHER" id="PTHR43090:SF2">
    <property type="entry name" value="1-(5-PHOSPHORIBOSYL)-5-[(5-PHOSPHORIBOSYLAMINO)METHYLIDENEAMINO] IMIDAZOLE-4-CARBOXAMIDE ISOMERASE"/>
    <property type="match status" value="1"/>
</dbReference>
<dbReference type="NCBIfam" id="TIGR00007">
    <property type="entry name" value="1-(5-phosphoribosyl)-5-[(5-phosphoribosylamino)methylideneamino]imidazole-4-carboxamide isomerase"/>
    <property type="match status" value="1"/>
</dbReference>
<keyword evidence="7 9" id="KW-0368">Histidine biosynthesis</keyword>
<evidence type="ECO:0000256" key="8">
    <source>
        <dbReference type="ARBA" id="ARBA00023235"/>
    </source>
</evidence>
<keyword evidence="5 9" id="KW-0963">Cytoplasm</keyword>
<dbReference type="PROSITE" id="PS51186">
    <property type="entry name" value="GNAT"/>
    <property type="match status" value="1"/>
</dbReference>
<dbReference type="InterPro" id="IPR013785">
    <property type="entry name" value="Aldolase_TIM"/>
</dbReference>
<evidence type="ECO:0000256" key="9">
    <source>
        <dbReference type="HAMAP-Rule" id="MF_01014"/>
    </source>
</evidence>
<evidence type="ECO:0000313" key="14">
    <source>
        <dbReference type="EMBL" id="QKE91518.1"/>
    </source>
</evidence>
<dbReference type="FunFam" id="3.20.20.70:FF:000009">
    <property type="entry name" value="1-(5-phosphoribosyl)-5-[(5-phosphoribosylamino)methylideneamino] imidazole-4-carboxamide isomerase"/>
    <property type="match status" value="1"/>
</dbReference>
<keyword evidence="8 9" id="KW-0413">Isomerase</keyword>
<comment type="catalytic activity">
    <reaction evidence="1 9 11">
        <text>1-(5-phospho-beta-D-ribosyl)-5-[(5-phospho-beta-D-ribosylamino)methylideneamino]imidazole-4-carboxamide = 5-[(5-phospho-1-deoxy-D-ribulos-1-ylimino)methylamino]-1-(5-phospho-beta-D-ribosyl)imidazole-4-carboxamide</text>
        <dbReference type="Rhea" id="RHEA:15469"/>
        <dbReference type="ChEBI" id="CHEBI:58435"/>
        <dbReference type="ChEBI" id="CHEBI:58525"/>
        <dbReference type="EC" id="5.3.1.16"/>
    </reaction>
</comment>
<dbReference type="InterPro" id="IPR006063">
    <property type="entry name" value="HisA_bact_arch"/>
</dbReference>
<evidence type="ECO:0000256" key="3">
    <source>
        <dbReference type="ARBA" id="ARBA00005133"/>
    </source>
</evidence>
<dbReference type="RefSeq" id="WP_171832954.1">
    <property type="nucleotide sequence ID" value="NZ_CP053708.1"/>
</dbReference>
<comment type="pathway">
    <text evidence="3 9 11">Amino-acid biosynthesis; L-histidine biosynthesis; L-histidine from 5-phospho-alpha-D-ribose 1-diphosphate: step 4/9.</text>
</comment>
<feature type="region of interest" description="Disordered" evidence="12">
    <location>
        <begin position="181"/>
        <end position="209"/>
    </location>
</feature>
<dbReference type="Pfam" id="PF00977">
    <property type="entry name" value="His_biosynth"/>
    <property type="match status" value="1"/>
</dbReference>
<keyword evidence="6 9" id="KW-0028">Amino-acid biosynthesis</keyword>
<evidence type="ECO:0000259" key="13">
    <source>
        <dbReference type="PROSITE" id="PS51186"/>
    </source>
</evidence>
<organism evidence="14 15">
    <name type="scientific">Lichenicola cladoniae</name>
    <dbReference type="NCBI Taxonomy" id="1484109"/>
    <lineage>
        <taxon>Bacteria</taxon>
        <taxon>Pseudomonadati</taxon>
        <taxon>Pseudomonadota</taxon>
        <taxon>Alphaproteobacteria</taxon>
        <taxon>Acetobacterales</taxon>
        <taxon>Acetobacteraceae</taxon>
        <taxon>Lichenicola</taxon>
    </lineage>
</organism>
<evidence type="ECO:0000256" key="5">
    <source>
        <dbReference type="ARBA" id="ARBA00022490"/>
    </source>
</evidence>
<dbReference type="HAMAP" id="MF_01014">
    <property type="entry name" value="HisA"/>
    <property type="match status" value="1"/>
</dbReference>
<dbReference type="KEGG" id="lck:HN018_17065"/>
<sequence length="454" mass="48745">MTTTGHDTRPDLVAERVSVLSDDDMQSLCEATNAAILDGGGFGWVSSPGRRTLEQYFRGILLVPERVLFVGRLDGTIVGATQLLRPPRNNEAQAMNATLMHSYIAPYARGHGLARLMTEAVEDCARGLGYQVLNLDVRESQKAAISLYKSLGYEHWGTHPHYARVAGEVVGGFFFTKRLQDGARPPAPRTEHAAAMPRPSHKTDKPVPSPRSLTLYPAIDLKDGVCVRLRRGEMDDATVYSDDPGAQARAWVAAGCRWLHVVDLNGAFAGRSVNEEAIEAIIDNAEVPVQLGGGIRDMAAIERWLSAGIARVILGSASVKNPDLVREACRAFPGRIVCGIDARDGRVATEGWAEVSDLSATELALRMQDAGVTAIVFTEIARDGMLTGLDIDQTCALSARLSTPVVASGGVGRIEHLHALRAASAHFTGIEGVIVGRALYDGRIEPRDALAALT</sequence>
<dbReference type="Proteomes" id="UP000500767">
    <property type="component" value="Chromosome"/>
</dbReference>
<dbReference type="GO" id="GO:0000162">
    <property type="term" value="P:L-tryptophan biosynthetic process"/>
    <property type="evidence" value="ECO:0007669"/>
    <property type="project" value="TreeGrafter"/>
</dbReference>
<dbReference type="Gene3D" id="3.40.630.30">
    <property type="match status" value="1"/>
</dbReference>
<dbReference type="GO" id="GO:0000105">
    <property type="term" value="P:L-histidine biosynthetic process"/>
    <property type="evidence" value="ECO:0007669"/>
    <property type="project" value="UniProtKB-UniRule"/>
</dbReference>
<dbReference type="InterPro" id="IPR023016">
    <property type="entry name" value="HisA/PriA"/>
</dbReference>
<comment type="subcellular location">
    <subcellularLocation>
        <location evidence="2 9 11">Cytoplasm</location>
    </subcellularLocation>
</comment>
<dbReference type="InterPro" id="IPR006062">
    <property type="entry name" value="His_biosynth"/>
</dbReference>
<evidence type="ECO:0000256" key="2">
    <source>
        <dbReference type="ARBA" id="ARBA00004496"/>
    </source>
</evidence>
<dbReference type="Pfam" id="PF00583">
    <property type="entry name" value="Acetyltransf_1"/>
    <property type="match status" value="1"/>
</dbReference>
<evidence type="ECO:0000256" key="6">
    <source>
        <dbReference type="ARBA" id="ARBA00022605"/>
    </source>
</evidence>
<evidence type="ECO:0000256" key="7">
    <source>
        <dbReference type="ARBA" id="ARBA00023102"/>
    </source>
</evidence>